<organism evidence="2 3">
    <name type="scientific">Flavobacterium rhizosphaerae</name>
    <dbReference type="NCBI Taxonomy" id="3163298"/>
    <lineage>
        <taxon>Bacteria</taxon>
        <taxon>Pseudomonadati</taxon>
        <taxon>Bacteroidota</taxon>
        <taxon>Flavobacteriia</taxon>
        <taxon>Flavobacteriales</taxon>
        <taxon>Flavobacteriaceae</taxon>
        <taxon>Flavobacterium</taxon>
    </lineage>
</organism>
<gene>
    <name evidence="2" type="ORF">ABS766_07490</name>
</gene>
<keyword evidence="3" id="KW-1185">Reference proteome</keyword>
<name>A0ABW8YWE4_9FLAO</name>
<proteinExistence type="predicted"/>
<dbReference type="RefSeq" id="WP_408084509.1">
    <property type="nucleotide sequence ID" value="NZ_JBELPZ010000006.1"/>
</dbReference>
<comment type="caution">
    <text evidence="2">The sequence shown here is derived from an EMBL/GenBank/DDBJ whole genome shotgun (WGS) entry which is preliminary data.</text>
</comment>
<evidence type="ECO:0000256" key="1">
    <source>
        <dbReference type="SAM" id="MobiDB-lite"/>
    </source>
</evidence>
<reference evidence="2 3" key="1">
    <citation type="submission" date="2024-06" db="EMBL/GenBank/DDBJ databases">
        <authorList>
            <person name="Kaempfer P."/>
            <person name="Viver T."/>
        </authorList>
    </citation>
    <scope>NUCLEOTIDE SEQUENCE [LARGE SCALE GENOMIC DNA]</scope>
    <source>
        <strain evidence="2 3">ST-119</strain>
    </source>
</reference>
<dbReference type="Proteomes" id="UP001629156">
    <property type="component" value="Unassembled WGS sequence"/>
</dbReference>
<accession>A0ABW8YWE4</accession>
<evidence type="ECO:0000313" key="3">
    <source>
        <dbReference type="Proteomes" id="UP001629156"/>
    </source>
</evidence>
<protein>
    <submittedName>
        <fullName evidence="2">Conjugal transfer protein TraD</fullName>
    </submittedName>
</protein>
<feature type="compositionally biased region" description="Acidic residues" evidence="1">
    <location>
        <begin position="54"/>
        <end position="69"/>
    </location>
</feature>
<dbReference type="EMBL" id="JBELPZ010000006">
    <property type="protein sequence ID" value="MFL9844257.1"/>
    <property type="molecule type" value="Genomic_DNA"/>
</dbReference>
<sequence>MPGVPDIMGRPKLGGRQALPTQAIETENHDNAAIDSTFEAVNRRETKIPIPQGEPDEEHAPDWDDEEEEMKGYASNAIYSIHDGLATGVTYDELAAMGKMLERNVLQPSEKQATVSLASKIDGTELMLMLETAVGDASRKIAKLLDRADYQESDSGSSYLRNDNEGNFNIEDYV</sequence>
<evidence type="ECO:0000313" key="2">
    <source>
        <dbReference type="EMBL" id="MFL9844257.1"/>
    </source>
</evidence>
<feature type="region of interest" description="Disordered" evidence="1">
    <location>
        <begin position="44"/>
        <end position="69"/>
    </location>
</feature>